<organism evidence="2 3">
    <name type="scientific">Hyalangium minutum</name>
    <dbReference type="NCBI Taxonomy" id="394096"/>
    <lineage>
        <taxon>Bacteria</taxon>
        <taxon>Pseudomonadati</taxon>
        <taxon>Myxococcota</taxon>
        <taxon>Myxococcia</taxon>
        <taxon>Myxococcales</taxon>
        <taxon>Cystobacterineae</taxon>
        <taxon>Archangiaceae</taxon>
        <taxon>Hyalangium</taxon>
    </lineage>
</organism>
<feature type="domain" description="Acyl-CoA thioesterase-like N-terminal HotDog" evidence="1">
    <location>
        <begin position="61"/>
        <end position="142"/>
    </location>
</feature>
<dbReference type="InterPro" id="IPR049449">
    <property type="entry name" value="TesB_ACOT8-like_N"/>
</dbReference>
<dbReference type="PANTHER" id="PTHR43240">
    <property type="entry name" value="1,4-DIHYDROXY-2-NAPHTHOYL-COA THIOESTERASE 1"/>
    <property type="match status" value="1"/>
</dbReference>
<comment type="caution">
    <text evidence="2">The sequence shown here is derived from an EMBL/GenBank/DDBJ whole genome shotgun (WGS) entry which is preliminary data.</text>
</comment>
<dbReference type="PANTHER" id="PTHR43240:SF3">
    <property type="entry name" value="THIOESTERASE DOMAIN-CONTAINING PROTEIN"/>
    <property type="match status" value="1"/>
</dbReference>
<gene>
    <name evidence="2" type="ORF">DB31_8126</name>
</gene>
<dbReference type="AlphaFoldDB" id="A0A085WIY0"/>
<dbReference type="OrthoDB" id="9813158at2"/>
<reference evidence="2 3" key="1">
    <citation type="submission" date="2014-04" db="EMBL/GenBank/DDBJ databases">
        <title>Genome assembly of Hyalangium minutum DSM 14724.</title>
        <authorList>
            <person name="Sharma G."/>
            <person name="Subramanian S."/>
        </authorList>
    </citation>
    <scope>NUCLEOTIDE SEQUENCE [LARGE SCALE GENOMIC DNA]</scope>
    <source>
        <strain evidence="2 3">DSM 14724</strain>
    </source>
</reference>
<dbReference type="Gene3D" id="3.10.129.10">
    <property type="entry name" value="Hotdog Thioesterase"/>
    <property type="match status" value="1"/>
</dbReference>
<evidence type="ECO:0000313" key="2">
    <source>
        <dbReference type="EMBL" id="KFE67643.1"/>
    </source>
</evidence>
<name>A0A085WIY0_9BACT</name>
<dbReference type="Pfam" id="PF13622">
    <property type="entry name" value="4HBT_3"/>
    <property type="match status" value="1"/>
</dbReference>
<accession>A0A085WIY0</accession>
<evidence type="ECO:0000259" key="1">
    <source>
        <dbReference type="Pfam" id="PF13622"/>
    </source>
</evidence>
<protein>
    <recommendedName>
        <fullName evidence="1">Acyl-CoA thioesterase-like N-terminal HotDog domain-containing protein</fullName>
    </recommendedName>
</protein>
<dbReference type="SUPFAM" id="SSF54637">
    <property type="entry name" value="Thioesterase/thiol ester dehydrase-isomerase"/>
    <property type="match status" value="1"/>
</dbReference>
<evidence type="ECO:0000313" key="3">
    <source>
        <dbReference type="Proteomes" id="UP000028725"/>
    </source>
</evidence>
<dbReference type="EMBL" id="JMCB01000007">
    <property type="protein sequence ID" value="KFE67643.1"/>
    <property type="molecule type" value="Genomic_DNA"/>
</dbReference>
<dbReference type="RefSeq" id="WP_044190435.1">
    <property type="nucleotide sequence ID" value="NZ_JMCB01000007.1"/>
</dbReference>
<proteinExistence type="predicted"/>
<dbReference type="InterPro" id="IPR029069">
    <property type="entry name" value="HotDog_dom_sf"/>
</dbReference>
<sequence length="154" mass="17310">MEPRPPIRLAELLREVRQSGDYRRLTEAIPYARFLGLHIEPQGGEVLCRMEYSPRILGHRALHGGTVGALMESAAIFELLRQPATEHVPKVISVTVDFLRSGKLQDTYAQARIVRHGRRVATVRVEAWQEDRARPIASAHVLLLLSTSTQAGRE</sequence>
<dbReference type="Proteomes" id="UP000028725">
    <property type="component" value="Unassembled WGS sequence"/>
</dbReference>
<dbReference type="CDD" id="cd03443">
    <property type="entry name" value="PaaI_thioesterase"/>
    <property type="match status" value="1"/>
</dbReference>
<dbReference type="STRING" id="394096.DB31_8126"/>
<keyword evidence="3" id="KW-1185">Reference proteome</keyword>